<accession>A0A345PCV7</accession>
<proteinExistence type="predicted"/>
<dbReference type="OrthoDB" id="118405at2"/>
<gene>
    <name evidence="3" type="ORF">CUC15_02045</name>
</gene>
<name>A0A345PCV7_9BACI</name>
<dbReference type="PANTHER" id="PTHR36109:SF2">
    <property type="entry name" value="MEMBRANE PROTEIN"/>
    <property type="match status" value="1"/>
</dbReference>
<keyword evidence="1" id="KW-1133">Transmembrane helix</keyword>
<feature type="transmembrane region" description="Helical" evidence="1">
    <location>
        <begin position="71"/>
        <end position="94"/>
    </location>
</feature>
<keyword evidence="1" id="KW-0812">Transmembrane</keyword>
<evidence type="ECO:0000313" key="3">
    <source>
        <dbReference type="EMBL" id="AXI07837.1"/>
    </source>
</evidence>
<reference evidence="4" key="1">
    <citation type="submission" date="2017-11" db="EMBL/GenBank/DDBJ databases">
        <authorList>
            <person name="Zhu W."/>
        </authorList>
    </citation>
    <scope>NUCLEOTIDE SEQUENCE [LARGE SCALE GENOMIC DNA]</scope>
    <source>
        <strain evidence="4">160</strain>
    </source>
</reference>
<evidence type="ECO:0000259" key="2">
    <source>
        <dbReference type="Pfam" id="PF11181"/>
    </source>
</evidence>
<feature type="domain" description="General stress protein 17M-like" evidence="2">
    <location>
        <begin position="8"/>
        <end position="59"/>
    </location>
</feature>
<dbReference type="RefSeq" id="WP_114915131.1">
    <property type="nucleotide sequence ID" value="NZ_CP024848.1"/>
</dbReference>
<evidence type="ECO:0000313" key="4">
    <source>
        <dbReference type="Proteomes" id="UP000253908"/>
    </source>
</evidence>
<protein>
    <submittedName>
        <fullName evidence="3">Low temperature-induced protein</fullName>
    </submittedName>
</protein>
<dbReference type="Pfam" id="PF11181">
    <property type="entry name" value="YflT"/>
    <property type="match status" value="1"/>
</dbReference>
<sequence>MPNKIIGGVFAVAEDAEKAINELKIQGYQSEDISVFAKDKDQVNKIEDETGTSVTAEKDGRGKNAGKGAGIGAVSGGVLGGIVGLIAEAGLLAIPGIGPLVAAGPIATTLAGLGIGAGGGGIVGALVGVGIPEEQAKEYEKYLKDNKVIVLVEVNEENQSDVYRNFISNKTENSTMYPEEILITENRTRDL</sequence>
<feature type="transmembrane region" description="Helical" evidence="1">
    <location>
        <begin position="106"/>
        <end position="131"/>
    </location>
</feature>
<organism evidence="3 4">
    <name type="scientific">Oceanobacillus zhaokaii</name>
    <dbReference type="NCBI Taxonomy" id="2052660"/>
    <lineage>
        <taxon>Bacteria</taxon>
        <taxon>Bacillati</taxon>
        <taxon>Bacillota</taxon>
        <taxon>Bacilli</taxon>
        <taxon>Bacillales</taxon>
        <taxon>Bacillaceae</taxon>
        <taxon>Oceanobacillus</taxon>
    </lineage>
</organism>
<dbReference type="Proteomes" id="UP000253908">
    <property type="component" value="Chromosome"/>
</dbReference>
<evidence type="ECO:0000256" key="1">
    <source>
        <dbReference type="SAM" id="Phobius"/>
    </source>
</evidence>
<keyword evidence="1" id="KW-0472">Membrane</keyword>
<dbReference type="InterPro" id="IPR025889">
    <property type="entry name" value="GSP17M-like_dom"/>
</dbReference>
<dbReference type="PANTHER" id="PTHR36109">
    <property type="entry name" value="MEMBRANE PROTEIN-RELATED"/>
    <property type="match status" value="1"/>
</dbReference>
<dbReference type="KEGG" id="ocn:CUC15_02045"/>
<dbReference type="EMBL" id="CP024848">
    <property type="protein sequence ID" value="AXI07837.1"/>
    <property type="molecule type" value="Genomic_DNA"/>
</dbReference>
<dbReference type="InterPro" id="IPR052948">
    <property type="entry name" value="Low_temp-induced_all0457"/>
</dbReference>
<dbReference type="AlphaFoldDB" id="A0A345PCV7"/>
<keyword evidence="4" id="KW-1185">Reference proteome</keyword>